<keyword evidence="2" id="KW-1185">Reference proteome</keyword>
<comment type="caution">
    <text evidence="1">The sequence shown here is derived from an EMBL/GenBank/DDBJ whole genome shotgun (WGS) entry which is preliminary data.</text>
</comment>
<dbReference type="EMBL" id="JAGSOY010000042">
    <property type="protein sequence ID" value="MBU2712621.1"/>
    <property type="molecule type" value="Genomic_DNA"/>
</dbReference>
<gene>
    <name evidence="1" type="ORF">KCG35_16255</name>
</gene>
<evidence type="ECO:0000313" key="1">
    <source>
        <dbReference type="EMBL" id="MBU2712621.1"/>
    </source>
</evidence>
<reference evidence="1 2" key="1">
    <citation type="submission" date="2021-04" db="EMBL/GenBank/DDBJ databases">
        <authorList>
            <person name="Pira H."/>
            <person name="Risdian C."/>
            <person name="Wink J."/>
        </authorList>
    </citation>
    <scope>NUCLEOTIDE SEQUENCE [LARGE SCALE GENOMIC DNA]</scope>
    <source>
        <strain evidence="1 2">WH53</strain>
    </source>
</reference>
<organism evidence="1 2">
    <name type="scientific">Zooshikella harenae</name>
    <dbReference type="NCBI Taxonomy" id="2827238"/>
    <lineage>
        <taxon>Bacteria</taxon>
        <taxon>Pseudomonadati</taxon>
        <taxon>Pseudomonadota</taxon>
        <taxon>Gammaproteobacteria</taxon>
        <taxon>Oceanospirillales</taxon>
        <taxon>Zooshikellaceae</taxon>
        <taxon>Zooshikella</taxon>
    </lineage>
</organism>
<evidence type="ECO:0000313" key="2">
    <source>
        <dbReference type="Proteomes" id="UP000690515"/>
    </source>
</evidence>
<dbReference type="RefSeq" id="WP_215820847.1">
    <property type="nucleotide sequence ID" value="NZ_JAGSOY010000042.1"/>
</dbReference>
<sequence>MRIINTKYKAEWEEAIRLLHKFCPPSKSYVKSFEKFLNIDAIHNSMETLKKIRGWEVTSRRLDSVELVQEYYGEFLVKETGRVLVLPDLAWGVAPFVCHAEKLLERVEEGLYCELSSDEGYYEEFIDGCKDVVFVFESSGAVLAFDHHEGVVLAMPY</sequence>
<protein>
    <submittedName>
        <fullName evidence="1">Uncharacterized protein</fullName>
    </submittedName>
</protein>
<name>A0ABS5ZH58_9GAMM</name>
<accession>A0ABS5ZH58</accession>
<dbReference type="Proteomes" id="UP000690515">
    <property type="component" value="Unassembled WGS sequence"/>
</dbReference>
<proteinExistence type="predicted"/>